<dbReference type="InterPro" id="IPR049003">
    <property type="entry name" value="PgaA_barrel"/>
</dbReference>
<accession>A0A1G6Y2T3</accession>
<evidence type="ECO:0000256" key="1">
    <source>
        <dbReference type="SAM" id="SignalP"/>
    </source>
</evidence>
<proteinExistence type="predicted"/>
<dbReference type="Proteomes" id="UP000199603">
    <property type="component" value="Unassembled WGS sequence"/>
</dbReference>
<dbReference type="SUPFAM" id="SSF48452">
    <property type="entry name" value="TPR-like"/>
    <property type="match status" value="1"/>
</dbReference>
<reference evidence="3 4" key="1">
    <citation type="submission" date="2016-10" db="EMBL/GenBank/DDBJ databases">
        <authorList>
            <person name="de Groot N.N."/>
        </authorList>
    </citation>
    <scope>NUCLEOTIDE SEQUENCE [LARGE SCALE GENOMIC DNA]</scope>
    <source>
        <strain evidence="3 4">DSM 16957</strain>
    </source>
</reference>
<feature type="domain" description="PgaA membrane beta barrel" evidence="2">
    <location>
        <begin position="416"/>
        <end position="683"/>
    </location>
</feature>
<evidence type="ECO:0000313" key="4">
    <source>
        <dbReference type="Proteomes" id="UP000199603"/>
    </source>
</evidence>
<sequence>MLKPAPLILAFSLASLAAALPLAAAAQSTSDALRHGVIESEALMAAATESRRKAEWPQALDLYAQVLQLRPGHAPALRERALTLQLQGAALEAWRQYRAQPALFSATEALGFELDALARRLNWAQLEADPQRREALLLALLDEYSALESGPAAADAGALQRLRNDRLLVLQLLGRHAEVIAQFEQRAEQDIALPAWLRLPVADSLMAQREPARAQALLEAVLADEPAQATAHVLLAYALLEQEKHDEARDLLADWRRAQPPFDAEGRANWAHAGVDLNSVLIDNFSEQIHAAHARIAELSDLSPLDAGLLEARAGIERRRGWAEQALLSARMAITESPDWVLPRAAEIEALLDLDRVREARTKLDAFIATHGEHRQAQGVQQRWQRRQGAQWNLEALRARSTLLDEASSGPLGPGGNAEFRALAHWQGPLLDDAWRLGALAGVHWADFQGQRIERQRAAFTLSRQQDRLGFGLEAGRTFDDFVRETTMGGWLRYRHSDVWRSSIALWRHAPFASLQARAAGIRADGIQLGLSRSSDERSRSGLSLEQLRYEDGNVRTSAYLAHRQRLRAQPRGEWYTRLGLGAGRASREDAPYFNPRRDASADAGLTLDRVLTREYSEAWRLRIDVDVSRGWQDGYGSHWTPAIEVMPRWQWRIGHEASLGLRWSRPVYDGRREERWALVLRMGGGE</sequence>
<dbReference type="InterPro" id="IPR011990">
    <property type="entry name" value="TPR-like_helical_dom_sf"/>
</dbReference>
<dbReference type="STRING" id="265719.SAMN04488509_10889"/>
<keyword evidence="4" id="KW-1185">Reference proteome</keyword>
<evidence type="ECO:0000313" key="3">
    <source>
        <dbReference type="EMBL" id="SDD84253.1"/>
    </source>
</evidence>
<feature type="signal peptide" evidence="1">
    <location>
        <begin position="1"/>
        <end position="19"/>
    </location>
</feature>
<evidence type="ECO:0000259" key="2">
    <source>
        <dbReference type="Pfam" id="PF21197"/>
    </source>
</evidence>
<feature type="chain" id="PRO_5011500581" evidence="1">
    <location>
        <begin position="20"/>
        <end position="687"/>
    </location>
</feature>
<protein>
    <submittedName>
        <fullName evidence="3">Biofilm PGA synthesis protein PgaA</fullName>
    </submittedName>
</protein>
<dbReference type="EMBL" id="FNAG01000008">
    <property type="protein sequence ID" value="SDD84253.1"/>
    <property type="molecule type" value="Genomic_DNA"/>
</dbReference>
<dbReference type="Gene3D" id="1.25.40.10">
    <property type="entry name" value="Tetratricopeptide repeat domain"/>
    <property type="match status" value="1"/>
</dbReference>
<keyword evidence="1" id="KW-0732">Signal</keyword>
<gene>
    <name evidence="3" type="ORF">SAMN04488509_10889</name>
</gene>
<dbReference type="Pfam" id="PF21197">
    <property type="entry name" value="PgaA_barrel"/>
    <property type="match status" value="1"/>
</dbReference>
<name>A0A1G6Y2T3_9GAMM</name>
<dbReference type="AlphaFoldDB" id="A0A1G6Y2T3"/>
<dbReference type="Pfam" id="PF13432">
    <property type="entry name" value="TPR_16"/>
    <property type="match status" value="1"/>
</dbReference>
<organism evidence="3 4">
    <name type="scientific">Aquimonas voraii</name>
    <dbReference type="NCBI Taxonomy" id="265719"/>
    <lineage>
        <taxon>Bacteria</taxon>
        <taxon>Pseudomonadati</taxon>
        <taxon>Pseudomonadota</taxon>
        <taxon>Gammaproteobacteria</taxon>
        <taxon>Lysobacterales</taxon>
        <taxon>Lysobacteraceae</taxon>
        <taxon>Aquimonas</taxon>
    </lineage>
</organism>
<dbReference type="RefSeq" id="WP_176764192.1">
    <property type="nucleotide sequence ID" value="NZ_FNAG01000008.1"/>
</dbReference>